<keyword evidence="5 7" id="KW-1133">Transmembrane helix</keyword>
<evidence type="ECO:0000256" key="6">
    <source>
        <dbReference type="ARBA" id="ARBA00023136"/>
    </source>
</evidence>
<evidence type="ECO:0000256" key="1">
    <source>
        <dbReference type="ARBA" id="ARBA00004477"/>
    </source>
</evidence>
<accession>A0AAN6DB58</accession>
<protein>
    <recommendedName>
        <fullName evidence="10">DUF788-domain-containing protein</fullName>
    </recommendedName>
</protein>
<feature type="transmembrane region" description="Helical" evidence="7">
    <location>
        <begin position="20"/>
        <end position="38"/>
    </location>
</feature>
<dbReference type="PANTHER" id="PTHR13505:SF7">
    <property type="entry name" value="TRANSMEMBRANE PROTEIN 208"/>
    <property type="match status" value="1"/>
</dbReference>
<feature type="transmembrane region" description="Helical" evidence="7">
    <location>
        <begin position="94"/>
        <end position="112"/>
    </location>
</feature>
<evidence type="ECO:0000256" key="5">
    <source>
        <dbReference type="ARBA" id="ARBA00022989"/>
    </source>
</evidence>
<dbReference type="Proteomes" id="UP001196530">
    <property type="component" value="Unassembled WGS sequence"/>
</dbReference>
<dbReference type="GO" id="GO:0005789">
    <property type="term" value="C:endoplasmic reticulum membrane"/>
    <property type="evidence" value="ECO:0007669"/>
    <property type="project" value="UniProtKB-SubCell"/>
</dbReference>
<gene>
    <name evidence="8" type="ORF">KL928_004813</name>
</gene>
<dbReference type="GO" id="GO:0006624">
    <property type="term" value="P:vacuolar protein processing"/>
    <property type="evidence" value="ECO:0007669"/>
    <property type="project" value="TreeGrafter"/>
</dbReference>
<evidence type="ECO:0000256" key="4">
    <source>
        <dbReference type="ARBA" id="ARBA00022824"/>
    </source>
</evidence>
<name>A0AAN6DB58_PICAN</name>
<keyword evidence="4" id="KW-0256">Endoplasmic reticulum</keyword>
<comment type="similarity">
    <text evidence="2">Belongs to the TMEM208 family.</text>
</comment>
<evidence type="ECO:0000256" key="7">
    <source>
        <dbReference type="SAM" id="Phobius"/>
    </source>
</evidence>
<dbReference type="AlphaFoldDB" id="A0AAN6DB58"/>
<evidence type="ECO:0008006" key="10">
    <source>
        <dbReference type="Google" id="ProtNLM"/>
    </source>
</evidence>
<dbReference type="GeneID" id="66128864"/>
<dbReference type="InterPro" id="IPR008506">
    <property type="entry name" value="SND2/TMEM208"/>
</dbReference>
<organism evidence="8 9">
    <name type="scientific">Pichia angusta</name>
    <name type="common">Yeast</name>
    <name type="synonym">Hansenula polymorpha</name>
    <dbReference type="NCBI Taxonomy" id="870730"/>
    <lineage>
        <taxon>Eukaryota</taxon>
        <taxon>Fungi</taxon>
        <taxon>Dikarya</taxon>
        <taxon>Ascomycota</taxon>
        <taxon>Saccharomycotina</taxon>
        <taxon>Pichiomycetes</taxon>
        <taxon>Pichiales</taxon>
        <taxon>Pichiaceae</taxon>
        <taxon>Ogataea</taxon>
    </lineage>
</organism>
<evidence type="ECO:0000256" key="2">
    <source>
        <dbReference type="ARBA" id="ARBA00009950"/>
    </source>
</evidence>
<feature type="transmembrane region" description="Helical" evidence="7">
    <location>
        <begin position="118"/>
        <end position="141"/>
    </location>
</feature>
<evidence type="ECO:0000313" key="8">
    <source>
        <dbReference type="EMBL" id="KAG7816257.1"/>
    </source>
</evidence>
<dbReference type="RefSeq" id="XP_043057808.1">
    <property type="nucleotide sequence ID" value="XM_043205553.1"/>
</dbReference>
<keyword evidence="6 7" id="KW-0472">Membrane</keyword>
<reference evidence="8" key="1">
    <citation type="journal article" date="2021" name="G3 (Bethesda)">
        <title>Genomic diversity, chromosomal rearrangements, and interspecies hybridization in the ogataea polymorpha species complex.</title>
        <authorList>
            <person name="Hanson S.J."/>
            <person name="Cinneide E.O."/>
            <person name="Salzberg L.I."/>
            <person name="Wolfe K.H."/>
            <person name="McGowan J."/>
            <person name="Fitzpatrick D.A."/>
            <person name="Matlin K."/>
        </authorList>
    </citation>
    <scope>NUCLEOTIDE SEQUENCE</scope>
    <source>
        <strain evidence="8">61-244</strain>
    </source>
</reference>
<dbReference type="PANTHER" id="PTHR13505">
    <property type="entry name" value="TRANSMEMBRANE PROTEIN 208"/>
    <property type="match status" value="1"/>
</dbReference>
<keyword evidence="3 7" id="KW-0812">Transmembrane</keyword>
<sequence>MAGASDKKQAAANSSILRQLHLASVVVNVLALLALFLLHRPAARKYYFIFSLPGLGCQYVLEKVGRPKYHTNPQGYSVLSSAGQDLQQQGLTEYMIDIVYLTLIIDVLMILFGSNKVWLLLLAVPAYAGYKLKGFIAPFFARKQKEEQIETEPVKSKRQQKLENRKTKSVWHSGSLRGGKRPAVARSGSFGGSECFCQCVTIRLRLKQTTKDVFDCPCSTDPAAEWRMGPKNRPFTCF</sequence>
<comment type="subcellular location">
    <subcellularLocation>
        <location evidence="1">Endoplasmic reticulum membrane</location>
        <topology evidence="1">Multi-pass membrane protein</topology>
    </subcellularLocation>
</comment>
<proteinExistence type="inferred from homology"/>
<dbReference type="GO" id="GO:0005773">
    <property type="term" value="C:vacuole"/>
    <property type="evidence" value="ECO:0007669"/>
    <property type="project" value="GOC"/>
</dbReference>
<evidence type="ECO:0000313" key="9">
    <source>
        <dbReference type="Proteomes" id="UP001196530"/>
    </source>
</evidence>
<dbReference type="Pfam" id="PF05620">
    <property type="entry name" value="TMEM208_SND2"/>
    <property type="match status" value="1"/>
</dbReference>
<comment type="caution">
    <text evidence="8">The sequence shown here is derived from an EMBL/GenBank/DDBJ whole genome shotgun (WGS) entry which is preliminary data.</text>
</comment>
<dbReference type="EMBL" id="JAHLUX010000011">
    <property type="protein sequence ID" value="KAG7816257.1"/>
    <property type="molecule type" value="Genomic_DNA"/>
</dbReference>
<evidence type="ECO:0000256" key="3">
    <source>
        <dbReference type="ARBA" id="ARBA00022692"/>
    </source>
</evidence>